<dbReference type="Gene3D" id="3.30.160.20">
    <property type="match status" value="1"/>
</dbReference>
<reference evidence="4" key="2">
    <citation type="submission" date="2020-04" db="EMBL/GenBank/DDBJ databases">
        <authorList>
            <consortium name="NCBI Genome Project"/>
        </authorList>
    </citation>
    <scope>NUCLEOTIDE SEQUENCE</scope>
    <source>
        <strain evidence="4">CBS 304.34</strain>
    </source>
</reference>
<dbReference type="GeneID" id="54464309"/>
<reference evidence="4" key="3">
    <citation type="submission" date="2025-04" db="UniProtKB">
        <authorList>
            <consortium name="RefSeq"/>
        </authorList>
    </citation>
    <scope>IDENTIFICATION</scope>
    <source>
        <strain evidence="4">CBS 304.34</strain>
    </source>
</reference>
<feature type="compositionally biased region" description="Low complexity" evidence="1">
    <location>
        <begin position="51"/>
        <end position="60"/>
    </location>
</feature>
<proteinExistence type="predicted"/>
<reference evidence="2 4" key="1">
    <citation type="journal article" date="2020" name="Stud. Mycol.">
        <title>101 Dothideomycetes genomes: a test case for predicting lifestyles and emergence of pathogens.</title>
        <authorList>
            <person name="Haridas S."/>
            <person name="Albert R."/>
            <person name="Binder M."/>
            <person name="Bloem J."/>
            <person name="Labutti K."/>
            <person name="Salamov A."/>
            <person name="Andreopoulos B."/>
            <person name="Baker S."/>
            <person name="Barry K."/>
            <person name="Bills G."/>
            <person name="Bluhm B."/>
            <person name="Cannon C."/>
            <person name="Castanera R."/>
            <person name="Culley D."/>
            <person name="Daum C."/>
            <person name="Ezra D."/>
            <person name="Gonzalez J."/>
            <person name="Henrissat B."/>
            <person name="Kuo A."/>
            <person name="Liang C."/>
            <person name="Lipzen A."/>
            <person name="Lutzoni F."/>
            <person name="Magnuson J."/>
            <person name="Mondo S."/>
            <person name="Nolan M."/>
            <person name="Ohm R."/>
            <person name="Pangilinan J."/>
            <person name="Park H.-J."/>
            <person name="Ramirez L."/>
            <person name="Alfaro M."/>
            <person name="Sun H."/>
            <person name="Tritt A."/>
            <person name="Yoshinaga Y."/>
            <person name="Zwiers L.-H."/>
            <person name="Turgeon B."/>
            <person name="Goodwin S."/>
            <person name="Spatafora J."/>
            <person name="Crous P."/>
            <person name="Grigoriev I."/>
        </authorList>
    </citation>
    <scope>NUCLEOTIDE SEQUENCE</scope>
    <source>
        <strain evidence="2 4">CBS 304.34</strain>
    </source>
</reference>
<feature type="region of interest" description="Disordered" evidence="1">
    <location>
        <begin position="1"/>
        <end position="31"/>
    </location>
</feature>
<dbReference type="AlphaFoldDB" id="A0A6A6YY30"/>
<dbReference type="RefSeq" id="XP_033579811.1">
    <property type="nucleotide sequence ID" value="XM_033723416.1"/>
</dbReference>
<organism evidence="2">
    <name type="scientific">Mytilinidion resinicola</name>
    <dbReference type="NCBI Taxonomy" id="574789"/>
    <lineage>
        <taxon>Eukaryota</taxon>
        <taxon>Fungi</taxon>
        <taxon>Dikarya</taxon>
        <taxon>Ascomycota</taxon>
        <taxon>Pezizomycotina</taxon>
        <taxon>Dothideomycetes</taxon>
        <taxon>Pleosporomycetidae</taxon>
        <taxon>Mytilinidiales</taxon>
        <taxon>Mytilinidiaceae</taxon>
        <taxon>Mytilinidion</taxon>
    </lineage>
</organism>
<evidence type="ECO:0008006" key="5">
    <source>
        <dbReference type="Google" id="ProtNLM"/>
    </source>
</evidence>
<feature type="compositionally biased region" description="Acidic residues" evidence="1">
    <location>
        <begin position="416"/>
        <end position="429"/>
    </location>
</feature>
<dbReference type="OrthoDB" id="5222339at2759"/>
<evidence type="ECO:0000313" key="2">
    <source>
        <dbReference type="EMBL" id="KAF2812847.1"/>
    </source>
</evidence>
<feature type="compositionally biased region" description="Basic and acidic residues" evidence="1">
    <location>
        <begin position="402"/>
        <end position="415"/>
    </location>
</feature>
<dbReference type="SUPFAM" id="SSF54768">
    <property type="entry name" value="dsRNA-binding domain-like"/>
    <property type="match status" value="2"/>
</dbReference>
<evidence type="ECO:0000313" key="4">
    <source>
        <dbReference type="RefSeq" id="XP_033579811.1"/>
    </source>
</evidence>
<protein>
    <recommendedName>
        <fullName evidence="5">DRBM domain-containing protein</fullName>
    </recommendedName>
</protein>
<evidence type="ECO:0000256" key="1">
    <source>
        <dbReference type="SAM" id="MobiDB-lite"/>
    </source>
</evidence>
<feature type="region of interest" description="Disordered" evidence="1">
    <location>
        <begin position="169"/>
        <end position="197"/>
    </location>
</feature>
<accession>A0A6A6YY30</accession>
<feature type="region of interest" description="Disordered" evidence="1">
    <location>
        <begin position="402"/>
        <end position="429"/>
    </location>
</feature>
<dbReference type="EMBL" id="MU003696">
    <property type="protein sequence ID" value="KAF2812847.1"/>
    <property type="molecule type" value="Genomic_DNA"/>
</dbReference>
<feature type="compositionally biased region" description="Low complexity" evidence="1">
    <location>
        <begin position="178"/>
        <end position="191"/>
    </location>
</feature>
<sequence>MEVQSSFGSQNSTSAPPPSMDPARRGSVPGTPALLQNLLSIDDFEKQHEAAVAAAAASRAQSTPKSNPQPGSAAAVPQPIPISTRSSVNTQLFFQRCQALAILQPAFSFDGDASLPAWSCTLTLHAGGQAHSLTTTGVCTSKKEAKEAAATLGLGLIAALEAAGTLATPSKATKKRTPTPTLPSSSTTTPTEPDEPQENYIGILTEFCQGAKLPASVFAEFRTGTCFSAELALESHRPGAPFGGRGVLHSSKKAARAAAAKEAVLWLREKGQLPAVHEPAAARKRKAAASSEDAVQLSAGGASGGSAARVLALAAELGLPQPVYRWAEASELAPGLWTVSSLFPGSVGVGGEHGVVATARHVFGKKAAREECARLTAVELEGVLERRRGLVGRVLGVKRVEKEKGSGDGEGKGEVEIGEGGEDEEYHSC</sequence>
<feature type="region of interest" description="Disordered" evidence="1">
    <location>
        <begin position="51"/>
        <end position="78"/>
    </location>
</feature>
<name>A0A6A6YY30_9PEZI</name>
<dbReference type="CDD" id="cd00048">
    <property type="entry name" value="DSRM_SF"/>
    <property type="match status" value="1"/>
</dbReference>
<keyword evidence="3" id="KW-1185">Reference proteome</keyword>
<dbReference type="Proteomes" id="UP000504636">
    <property type="component" value="Unplaced"/>
</dbReference>
<gene>
    <name evidence="2 4" type="ORF">BDZ99DRAFT_496000</name>
</gene>
<feature type="compositionally biased region" description="Polar residues" evidence="1">
    <location>
        <begin position="61"/>
        <end position="70"/>
    </location>
</feature>
<feature type="compositionally biased region" description="Polar residues" evidence="1">
    <location>
        <begin position="1"/>
        <end position="14"/>
    </location>
</feature>
<evidence type="ECO:0000313" key="3">
    <source>
        <dbReference type="Proteomes" id="UP000504636"/>
    </source>
</evidence>